<dbReference type="OrthoDB" id="3361892at2759"/>
<dbReference type="InterPro" id="IPR051236">
    <property type="entry name" value="HAT_RTT109-like"/>
</dbReference>
<evidence type="ECO:0000313" key="13">
    <source>
        <dbReference type="Proteomes" id="UP000268321"/>
    </source>
</evidence>
<dbReference type="SMART" id="SM01250">
    <property type="entry name" value="KAT11"/>
    <property type="match status" value="1"/>
</dbReference>
<dbReference type="EMBL" id="ML004498">
    <property type="protein sequence ID" value="RKP29248.1"/>
    <property type="molecule type" value="Genomic_DNA"/>
</dbReference>
<dbReference type="EMBL" id="ML004900">
    <property type="protein sequence ID" value="RKP28386.1"/>
    <property type="molecule type" value="Genomic_DNA"/>
</dbReference>
<evidence type="ECO:0000256" key="10">
    <source>
        <dbReference type="SAM" id="MobiDB-lite"/>
    </source>
</evidence>
<dbReference type="AlphaFoldDB" id="A0A4P9Z9J7"/>
<dbReference type="GO" id="GO:0032931">
    <property type="term" value="F:histone H3K56 acetyltransferase activity"/>
    <property type="evidence" value="ECO:0007669"/>
    <property type="project" value="TreeGrafter"/>
</dbReference>
<evidence type="ECO:0000256" key="1">
    <source>
        <dbReference type="ARBA" id="ARBA00004123"/>
    </source>
</evidence>
<feature type="region of interest" description="Disordered" evidence="10">
    <location>
        <begin position="122"/>
        <end position="142"/>
    </location>
</feature>
<accession>A0A4P9Z9J7</accession>
<evidence type="ECO:0000256" key="9">
    <source>
        <dbReference type="ARBA" id="ARBA00048940"/>
    </source>
</evidence>
<keyword evidence="6" id="KW-0805">Transcription regulation</keyword>
<keyword evidence="5" id="KW-0007">Acetylation</keyword>
<sequence>MDFAKRLPENKPFSKIHFRTNAYQCKSLTVSKPKQTTLKIKHLFLLKDLVAECIVLGIEIDVYLTFQGDQLTRHIFVLKADTTGLGSVRFSAAEVVLEVIDYLVKLNPEIYYEKASFKEKDAPAANPEEKDASKSSPSTLSGCSESEYAIVNDLLALSKKLEQDPGFLRKTRVYLQSLSMSERKEFPLHRPSWFNNKISLFTRAADSYIFPESKKNAGKHVATGNQLFGWWMALLSKTVDSSWVCKADIPGSDARSVERFLPSLPNWSRGNIYVTENENYAIRSIPLFPDDPKGRFLEHLIVENRYKGMTTTRYWDELAFRQEFRLGNLVGIIGCTDTKKNMGGITEDPSTIITTRKQYRKIHDLIKGEDYTKKDDIVKMCRTGMNELVARLGLDLVDVSVIGSRKPSRLTSGEASTAVVTNLTGLVKKRKK</sequence>
<evidence type="ECO:0000313" key="12">
    <source>
        <dbReference type="EMBL" id="RKP29248.1"/>
    </source>
</evidence>
<dbReference type="GO" id="GO:0006974">
    <property type="term" value="P:DNA damage response"/>
    <property type="evidence" value="ECO:0007669"/>
    <property type="project" value="UniProtKB-KW"/>
</dbReference>
<evidence type="ECO:0000256" key="7">
    <source>
        <dbReference type="ARBA" id="ARBA00023163"/>
    </source>
</evidence>
<evidence type="ECO:0000256" key="3">
    <source>
        <dbReference type="ARBA" id="ARBA00022679"/>
    </source>
</evidence>
<dbReference type="PANTHER" id="PTHR31571:SF2">
    <property type="entry name" value="HISTONE ACETYLTRANSFERASE RTT109"/>
    <property type="match status" value="1"/>
</dbReference>
<dbReference type="InterPro" id="IPR016849">
    <property type="entry name" value="Rtt109"/>
</dbReference>
<keyword evidence="8" id="KW-0539">Nucleus</keyword>
<feature type="compositionally biased region" description="Basic and acidic residues" evidence="10">
    <location>
        <begin position="122"/>
        <end position="133"/>
    </location>
</feature>
<name>A0A4P9Z9J7_9ASCO</name>
<proteinExistence type="predicted"/>
<dbReference type="GO" id="GO:0005634">
    <property type="term" value="C:nucleus"/>
    <property type="evidence" value="ECO:0007669"/>
    <property type="project" value="UniProtKB-SubCell"/>
</dbReference>
<dbReference type="InterPro" id="IPR013178">
    <property type="entry name" value="Histone_AcTrfase_Rtt109/CBP"/>
</dbReference>
<keyword evidence="3" id="KW-0808">Transferase</keyword>
<evidence type="ECO:0000256" key="4">
    <source>
        <dbReference type="ARBA" id="ARBA00022763"/>
    </source>
</evidence>
<evidence type="ECO:0000313" key="11">
    <source>
        <dbReference type="EMBL" id="RKP28386.1"/>
    </source>
</evidence>
<reference evidence="13" key="1">
    <citation type="journal article" date="2018" name="Nat. Microbiol.">
        <title>Leveraging single-cell genomics to expand the fungal tree of life.</title>
        <authorList>
            <person name="Ahrendt S.R."/>
            <person name="Quandt C.A."/>
            <person name="Ciobanu D."/>
            <person name="Clum A."/>
            <person name="Salamov A."/>
            <person name="Andreopoulos B."/>
            <person name="Cheng J.F."/>
            <person name="Woyke T."/>
            <person name="Pelin A."/>
            <person name="Henrissat B."/>
            <person name="Reynolds N.K."/>
            <person name="Benny G.L."/>
            <person name="Smith M.E."/>
            <person name="James T.Y."/>
            <person name="Grigoriev I.V."/>
        </authorList>
    </citation>
    <scope>NUCLEOTIDE SEQUENCE [LARGE SCALE GENOMIC DNA]</scope>
    <source>
        <strain evidence="13">Baker2002</strain>
    </source>
</reference>
<evidence type="ECO:0000256" key="2">
    <source>
        <dbReference type="ARBA" id="ARBA00013184"/>
    </source>
</evidence>
<evidence type="ECO:0000256" key="8">
    <source>
        <dbReference type="ARBA" id="ARBA00023242"/>
    </source>
</evidence>
<dbReference type="Pfam" id="PF08214">
    <property type="entry name" value="HAT_KAT11"/>
    <property type="match status" value="1"/>
</dbReference>
<evidence type="ECO:0000256" key="5">
    <source>
        <dbReference type="ARBA" id="ARBA00022990"/>
    </source>
</evidence>
<gene>
    <name evidence="12" type="ORF">METBISCDRAFT_19060</name>
    <name evidence="11" type="ORF">METBISCDRAFT_25090</name>
</gene>
<organism evidence="12 13">
    <name type="scientific">Metschnikowia bicuspidata</name>
    <dbReference type="NCBI Taxonomy" id="27322"/>
    <lineage>
        <taxon>Eukaryota</taxon>
        <taxon>Fungi</taxon>
        <taxon>Dikarya</taxon>
        <taxon>Ascomycota</taxon>
        <taxon>Saccharomycotina</taxon>
        <taxon>Pichiomycetes</taxon>
        <taxon>Metschnikowiaceae</taxon>
        <taxon>Metschnikowia</taxon>
    </lineage>
</organism>
<keyword evidence="7" id="KW-0804">Transcription</keyword>
<comment type="catalytic activity">
    <reaction evidence="9">
        <text>L-lysyl-[histone] + acetyl-CoA = N(6)-acetyl-L-lysyl-[histone] + CoA + H(+)</text>
        <dbReference type="Rhea" id="RHEA:21992"/>
        <dbReference type="Rhea" id="RHEA-COMP:9845"/>
        <dbReference type="Rhea" id="RHEA-COMP:11338"/>
        <dbReference type="ChEBI" id="CHEBI:15378"/>
        <dbReference type="ChEBI" id="CHEBI:29969"/>
        <dbReference type="ChEBI" id="CHEBI:57287"/>
        <dbReference type="ChEBI" id="CHEBI:57288"/>
        <dbReference type="ChEBI" id="CHEBI:61930"/>
        <dbReference type="EC" id="2.3.1.48"/>
    </reaction>
    <physiologicalReaction direction="left-to-right" evidence="9">
        <dbReference type="Rhea" id="RHEA:21993"/>
    </physiologicalReaction>
</comment>
<protein>
    <recommendedName>
        <fullName evidence="2">histone acetyltransferase</fullName>
        <ecNumber evidence="2">2.3.1.48</ecNumber>
    </recommendedName>
</protein>
<dbReference type="Proteomes" id="UP000268321">
    <property type="component" value="Unassembled WGS sequence"/>
</dbReference>
<dbReference type="GO" id="GO:0006355">
    <property type="term" value="P:regulation of DNA-templated transcription"/>
    <property type="evidence" value="ECO:0007669"/>
    <property type="project" value="InterPro"/>
</dbReference>
<dbReference type="PROSITE" id="PS51728">
    <property type="entry name" value="RTT109_HAT"/>
    <property type="match status" value="1"/>
</dbReference>
<keyword evidence="4" id="KW-0227">DNA damage</keyword>
<evidence type="ECO:0000256" key="6">
    <source>
        <dbReference type="ARBA" id="ARBA00023015"/>
    </source>
</evidence>
<dbReference type="EC" id="2.3.1.48" evidence="2"/>
<reference evidence="12" key="2">
    <citation type="submission" date="2018-08" db="EMBL/GenBank/DDBJ databases">
        <title>Leveraging single-cell genomics to expand the Fungal Tree of Life.</title>
        <authorList>
            <consortium name="DOE Joint Genome Institute"/>
            <person name="Ahrendt S.R."/>
            <person name="Quandt C.A."/>
            <person name="Ciobanu D."/>
            <person name="Clum A."/>
            <person name="Salamov A."/>
            <person name="Andreopoulos B."/>
            <person name="Cheng J.-F."/>
            <person name="Woyke T."/>
            <person name="Pelin A."/>
            <person name="Henrissat B."/>
            <person name="Reynolds N."/>
            <person name="Benny G.L."/>
            <person name="Smith M.E."/>
            <person name="James T.Y."/>
            <person name="Grigoriev I.V."/>
        </authorList>
    </citation>
    <scope>NUCLEOTIDE SEQUENCE</scope>
    <source>
        <strain evidence="12">Baker2002</strain>
    </source>
</reference>
<keyword evidence="13" id="KW-1185">Reference proteome</keyword>
<dbReference type="PANTHER" id="PTHR31571">
    <property type="entry name" value="ALTERED INHERITANCE OF MITOCHONDRIA PROTEIN 6"/>
    <property type="match status" value="1"/>
</dbReference>
<comment type="subcellular location">
    <subcellularLocation>
        <location evidence="1">Nucleus</location>
    </subcellularLocation>
</comment>